<evidence type="ECO:0000259" key="1">
    <source>
        <dbReference type="SMART" id="SM01111"/>
    </source>
</evidence>
<dbReference type="PANTHER" id="PTHR42076">
    <property type="entry name" value="CYANOVIRIN-N HOMOLOG"/>
    <property type="match status" value="1"/>
</dbReference>
<dbReference type="eggNOG" id="ENOG502SE9Z">
    <property type="taxonomic scope" value="Eukaryota"/>
</dbReference>
<dbReference type="AlphaFoldDB" id="U4LMN9"/>
<evidence type="ECO:0000313" key="3">
    <source>
        <dbReference type="Proteomes" id="UP000018144"/>
    </source>
</evidence>
<dbReference type="PANTHER" id="PTHR42076:SF1">
    <property type="entry name" value="CYANOVIRIN-N DOMAIN-CONTAINING PROTEIN"/>
    <property type="match status" value="1"/>
</dbReference>
<dbReference type="Pfam" id="PF08881">
    <property type="entry name" value="CVNH"/>
    <property type="match status" value="1"/>
</dbReference>
<sequence length="108" mass="12532">MSFHISAKEIELKDGHWLKATLKNRNGDWVHSKLDLDQCIGNTDGWFIWGGKNYSHTARNFRLEEGGAKLVAELLTADQRYRELQGIDLHHRIENRDGKLHFLDDSEC</sequence>
<dbReference type="EMBL" id="HF936168">
    <property type="protein sequence ID" value="CCX15418.1"/>
    <property type="molecule type" value="Genomic_DNA"/>
</dbReference>
<evidence type="ECO:0000313" key="2">
    <source>
        <dbReference type="EMBL" id="CCX15418.1"/>
    </source>
</evidence>
<dbReference type="Gene3D" id="2.30.60.10">
    <property type="entry name" value="Cyanovirin-N"/>
    <property type="match status" value="1"/>
</dbReference>
<dbReference type="OrthoDB" id="2441380at2759"/>
<proteinExistence type="predicted"/>
<dbReference type="InterPro" id="IPR036673">
    <property type="entry name" value="Cyanovirin-N_sf"/>
</dbReference>
<dbReference type="Proteomes" id="UP000018144">
    <property type="component" value="Unassembled WGS sequence"/>
</dbReference>
<feature type="domain" description="Cyanovirin-N" evidence="1">
    <location>
        <begin position="2"/>
        <end position="102"/>
    </location>
</feature>
<gene>
    <name evidence="2" type="ORF">PCON_01693</name>
</gene>
<dbReference type="InterPro" id="IPR011058">
    <property type="entry name" value="Cyanovirin-N"/>
</dbReference>
<dbReference type="SUPFAM" id="SSF51322">
    <property type="entry name" value="Cyanovirin-N"/>
    <property type="match status" value="1"/>
</dbReference>
<keyword evidence="3" id="KW-1185">Reference proteome</keyword>
<dbReference type="OMA" id="MSFHNSC"/>
<protein>
    <submittedName>
        <fullName evidence="2">Similar to Cyanovirin-N homolog acc. no. Q5MK11</fullName>
    </submittedName>
</protein>
<accession>U4LMN9</accession>
<organism evidence="2 3">
    <name type="scientific">Pyronema omphalodes (strain CBS 100304)</name>
    <name type="common">Pyronema confluens</name>
    <dbReference type="NCBI Taxonomy" id="1076935"/>
    <lineage>
        <taxon>Eukaryota</taxon>
        <taxon>Fungi</taxon>
        <taxon>Dikarya</taxon>
        <taxon>Ascomycota</taxon>
        <taxon>Pezizomycotina</taxon>
        <taxon>Pezizomycetes</taxon>
        <taxon>Pezizales</taxon>
        <taxon>Pyronemataceae</taxon>
        <taxon>Pyronema</taxon>
    </lineage>
</organism>
<reference evidence="2 3" key="1">
    <citation type="journal article" date="2013" name="PLoS Genet.">
        <title>The genome and development-dependent transcriptomes of Pyronema confluens: a window into fungal evolution.</title>
        <authorList>
            <person name="Traeger S."/>
            <person name="Altegoer F."/>
            <person name="Freitag M."/>
            <person name="Gabaldon T."/>
            <person name="Kempken F."/>
            <person name="Kumar A."/>
            <person name="Marcet-Houben M."/>
            <person name="Poggeler S."/>
            <person name="Stajich J.E."/>
            <person name="Nowrousian M."/>
        </authorList>
    </citation>
    <scope>NUCLEOTIDE SEQUENCE [LARGE SCALE GENOMIC DNA]</scope>
    <source>
        <strain evidence="3">CBS 100304</strain>
        <tissue evidence="2">Vegetative mycelium</tissue>
    </source>
</reference>
<name>U4LMN9_PYROM</name>
<dbReference type="SMART" id="SM01111">
    <property type="entry name" value="CVNH"/>
    <property type="match status" value="1"/>
</dbReference>